<reference evidence="1 2" key="1">
    <citation type="journal article" date="2022" name="New Phytol.">
        <title>Ecological generalism drives hyperdiversity of secondary metabolite gene clusters in xylarialean endophytes.</title>
        <authorList>
            <person name="Franco M.E.E."/>
            <person name="Wisecaver J.H."/>
            <person name="Arnold A.E."/>
            <person name="Ju Y.M."/>
            <person name="Slot J.C."/>
            <person name="Ahrendt S."/>
            <person name="Moore L.P."/>
            <person name="Eastman K.E."/>
            <person name="Scott K."/>
            <person name="Konkel Z."/>
            <person name="Mondo S.J."/>
            <person name="Kuo A."/>
            <person name="Hayes R.D."/>
            <person name="Haridas S."/>
            <person name="Andreopoulos B."/>
            <person name="Riley R."/>
            <person name="LaButti K."/>
            <person name="Pangilinan J."/>
            <person name="Lipzen A."/>
            <person name="Amirebrahimi M."/>
            <person name="Yan J."/>
            <person name="Adam C."/>
            <person name="Keymanesh K."/>
            <person name="Ng V."/>
            <person name="Louie K."/>
            <person name="Northen T."/>
            <person name="Drula E."/>
            <person name="Henrissat B."/>
            <person name="Hsieh H.M."/>
            <person name="Youens-Clark K."/>
            <person name="Lutzoni F."/>
            <person name="Miadlikowska J."/>
            <person name="Eastwood D.C."/>
            <person name="Hamelin R.C."/>
            <person name="Grigoriev I.V."/>
            <person name="U'Ren J.M."/>
        </authorList>
    </citation>
    <scope>NUCLEOTIDE SEQUENCE [LARGE SCALE GENOMIC DNA]</scope>
    <source>
        <strain evidence="1 2">ER1909</strain>
    </source>
</reference>
<evidence type="ECO:0000313" key="1">
    <source>
        <dbReference type="EMBL" id="KAI6086390.1"/>
    </source>
</evidence>
<sequence length="508" mass="56944">MCGGSGIIPIIAAVTTLWIGWRLWRFTISPLLNPDAPKPLPYLVPFFGHVRGMAANSAQVFSTGRKYFGNAREPWSLTIMGEDTYIITSPTDILAVYRETVKLDPDAIVKDVLADFGVSLTNVNKLFDRRGTPRHAMDHCHDLFKTQLHPGDHLEALQDIFLANIDALLNWDRIADPMVLASHGTTSRRVSLWKWCGNVLVDSATRAFSGNAIYRVAPNIVDDFFLFDDEAWKLPYRYPKFAARTMYDAKARCEAAFADFLALPKQERADASWIVGALEKVYEDLGIDEPTQRGPMLFSLHRVTNSNAYRLCFWSVAHLLHNPNLLEAIKSEMKPAMTRSADKSVDMSYLLDSCPRLASFYEEILRITNDPIGIRLVARKVTIGGKVLEPGRKVLMPYRQMHYDSAVFGKDVAKFDSDRFLNNHSVYRSSSWKPFGGGTMYCPGRFLAKREVYMFLALFLFRFDVKLAPASPGSKIKLPDLDETIPAGGILPPVPGGDVIVDVTPVSL</sequence>
<gene>
    <name evidence="1" type="ORF">F4821DRAFT_270075</name>
</gene>
<dbReference type="Proteomes" id="UP001497680">
    <property type="component" value="Unassembled WGS sequence"/>
</dbReference>
<name>A0ACC0D1H2_9PEZI</name>
<comment type="caution">
    <text evidence="1">The sequence shown here is derived from an EMBL/GenBank/DDBJ whole genome shotgun (WGS) entry which is preliminary data.</text>
</comment>
<protein>
    <submittedName>
        <fullName evidence="1">Cytochrome P450</fullName>
    </submittedName>
</protein>
<proteinExistence type="predicted"/>
<organism evidence="1 2">
    <name type="scientific">Hypoxylon rubiginosum</name>
    <dbReference type="NCBI Taxonomy" id="110542"/>
    <lineage>
        <taxon>Eukaryota</taxon>
        <taxon>Fungi</taxon>
        <taxon>Dikarya</taxon>
        <taxon>Ascomycota</taxon>
        <taxon>Pezizomycotina</taxon>
        <taxon>Sordariomycetes</taxon>
        <taxon>Xylariomycetidae</taxon>
        <taxon>Xylariales</taxon>
        <taxon>Hypoxylaceae</taxon>
        <taxon>Hypoxylon</taxon>
    </lineage>
</organism>
<evidence type="ECO:0000313" key="2">
    <source>
        <dbReference type="Proteomes" id="UP001497680"/>
    </source>
</evidence>
<keyword evidence="2" id="KW-1185">Reference proteome</keyword>
<accession>A0ACC0D1H2</accession>
<dbReference type="EMBL" id="MU394316">
    <property type="protein sequence ID" value="KAI6086390.1"/>
    <property type="molecule type" value="Genomic_DNA"/>
</dbReference>